<dbReference type="EMBL" id="JAHWGI010000979">
    <property type="protein sequence ID" value="KAK3919426.1"/>
    <property type="molecule type" value="Genomic_DNA"/>
</dbReference>
<evidence type="ECO:0000256" key="1">
    <source>
        <dbReference type="SAM" id="Phobius"/>
    </source>
</evidence>
<proteinExistence type="predicted"/>
<reference evidence="2" key="2">
    <citation type="journal article" date="2023" name="BMC Genomics">
        <title>Pest status, molecular evolution, and epigenetic factors derived from the genome assembly of Frankliniella fusca, a thysanopteran phytovirus vector.</title>
        <authorList>
            <person name="Catto M.A."/>
            <person name="Labadie P.E."/>
            <person name="Jacobson A.L."/>
            <person name="Kennedy G.G."/>
            <person name="Srinivasan R."/>
            <person name="Hunt B.G."/>
        </authorList>
    </citation>
    <scope>NUCLEOTIDE SEQUENCE</scope>
    <source>
        <strain evidence="2">PL_HMW_Pooled</strain>
    </source>
</reference>
<gene>
    <name evidence="2" type="ORF">KUF71_008553</name>
</gene>
<organism evidence="2 3">
    <name type="scientific">Frankliniella fusca</name>
    <dbReference type="NCBI Taxonomy" id="407009"/>
    <lineage>
        <taxon>Eukaryota</taxon>
        <taxon>Metazoa</taxon>
        <taxon>Ecdysozoa</taxon>
        <taxon>Arthropoda</taxon>
        <taxon>Hexapoda</taxon>
        <taxon>Insecta</taxon>
        <taxon>Pterygota</taxon>
        <taxon>Neoptera</taxon>
        <taxon>Paraneoptera</taxon>
        <taxon>Thysanoptera</taxon>
        <taxon>Terebrantia</taxon>
        <taxon>Thripoidea</taxon>
        <taxon>Thripidae</taxon>
        <taxon>Frankliniella</taxon>
    </lineage>
</organism>
<feature type="transmembrane region" description="Helical" evidence="1">
    <location>
        <begin position="40"/>
        <end position="58"/>
    </location>
</feature>
<keyword evidence="1" id="KW-0472">Membrane</keyword>
<protein>
    <submittedName>
        <fullName evidence="2">Voltage-dependent calcium channel gamma-1 subunit</fullName>
    </submittedName>
</protein>
<dbReference type="Gene3D" id="1.20.140.150">
    <property type="match status" value="1"/>
</dbReference>
<sequence length="114" mass="12894">MPSIKKPPPAEDVAATRAALQRQETLKKMAEERYRFEQRVLTSCTAMIVLIAVLWTVALSTDHWYELEPESGGVFLRDSRTVLRSGHTGLWRLCSEQFHPTNLTAYESITTTVG</sequence>
<keyword evidence="3" id="KW-1185">Reference proteome</keyword>
<feature type="non-terminal residue" evidence="2">
    <location>
        <position position="114"/>
    </location>
</feature>
<name>A0AAE1HF03_9NEOP</name>
<evidence type="ECO:0000313" key="2">
    <source>
        <dbReference type="EMBL" id="KAK3919426.1"/>
    </source>
</evidence>
<evidence type="ECO:0000313" key="3">
    <source>
        <dbReference type="Proteomes" id="UP001219518"/>
    </source>
</evidence>
<keyword evidence="1" id="KW-0812">Transmembrane</keyword>
<keyword evidence="1" id="KW-1133">Transmembrane helix</keyword>
<dbReference type="Proteomes" id="UP001219518">
    <property type="component" value="Unassembled WGS sequence"/>
</dbReference>
<comment type="caution">
    <text evidence="2">The sequence shown here is derived from an EMBL/GenBank/DDBJ whole genome shotgun (WGS) entry which is preliminary data.</text>
</comment>
<dbReference type="AlphaFoldDB" id="A0AAE1HF03"/>
<reference evidence="2" key="1">
    <citation type="submission" date="2021-07" db="EMBL/GenBank/DDBJ databases">
        <authorList>
            <person name="Catto M.A."/>
            <person name="Jacobson A."/>
            <person name="Kennedy G."/>
            <person name="Labadie P."/>
            <person name="Hunt B.G."/>
            <person name="Srinivasan R."/>
        </authorList>
    </citation>
    <scope>NUCLEOTIDE SEQUENCE</scope>
    <source>
        <strain evidence="2">PL_HMW_Pooled</strain>
        <tissue evidence="2">Head</tissue>
    </source>
</reference>
<accession>A0AAE1HF03</accession>